<evidence type="ECO:0000259" key="4">
    <source>
        <dbReference type="Pfam" id="PF24894"/>
    </source>
</evidence>
<dbReference type="PANTHER" id="PTHR43523">
    <property type="entry name" value="GLUCOSE-1-PHOSPHATE ADENYLYLTRANSFERASE-RELATED"/>
    <property type="match status" value="1"/>
</dbReference>
<dbReference type="InterPro" id="IPR011832">
    <property type="entry name" value="GlgDAde_trans"/>
</dbReference>
<evidence type="ECO:0000256" key="1">
    <source>
        <dbReference type="ARBA" id="ARBA00010443"/>
    </source>
</evidence>
<dbReference type="Pfam" id="PF24894">
    <property type="entry name" value="Hexapep_GlmU"/>
    <property type="match status" value="1"/>
</dbReference>
<dbReference type="SUPFAM" id="SSF53448">
    <property type="entry name" value="Nucleotide-diphospho-sugar transferases"/>
    <property type="match status" value="1"/>
</dbReference>
<organism evidence="5 6">
    <name type="scientific">Solobacterium moorei</name>
    <dbReference type="NCBI Taxonomy" id="102148"/>
    <lineage>
        <taxon>Bacteria</taxon>
        <taxon>Bacillati</taxon>
        <taxon>Bacillota</taxon>
        <taxon>Erysipelotrichia</taxon>
        <taxon>Erysipelotrichales</taxon>
        <taxon>Erysipelotrichaceae</taxon>
        <taxon>Solobacterium</taxon>
    </lineage>
</organism>
<comment type="similarity">
    <text evidence="1">Belongs to the bacterial/plant glucose-1-phosphate adenylyltransferase family.</text>
</comment>
<protein>
    <submittedName>
        <fullName evidence="5">Glucose-1-phosphate adenylyltransferase subunit GlgD</fullName>
        <ecNumber evidence="5">2.7.7.27</ecNumber>
    </submittedName>
</protein>
<dbReference type="EMBL" id="QRWX01000003">
    <property type="protein sequence ID" value="RGT55034.1"/>
    <property type="molecule type" value="Genomic_DNA"/>
</dbReference>
<keyword evidence="5" id="KW-0808">Transferase</keyword>
<accession>A0A412PCS4</accession>
<evidence type="ECO:0000259" key="3">
    <source>
        <dbReference type="Pfam" id="PF00483"/>
    </source>
</evidence>
<dbReference type="InterPro" id="IPR029044">
    <property type="entry name" value="Nucleotide-diphossugar_trans"/>
</dbReference>
<dbReference type="SUPFAM" id="SSF51161">
    <property type="entry name" value="Trimeric LpxA-like enzymes"/>
    <property type="match status" value="1"/>
</dbReference>
<dbReference type="InterPro" id="IPR056818">
    <property type="entry name" value="GlmU/GlgC-like_hexapep"/>
</dbReference>
<dbReference type="Gene3D" id="2.160.10.10">
    <property type="entry name" value="Hexapeptide repeat proteins"/>
    <property type="match status" value="1"/>
</dbReference>
<dbReference type="InterPro" id="IPR011004">
    <property type="entry name" value="Trimer_LpxA-like_sf"/>
</dbReference>
<evidence type="ECO:0000256" key="2">
    <source>
        <dbReference type="ARBA" id="ARBA00023056"/>
    </source>
</evidence>
<gene>
    <name evidence="5" type="primary">glgD</name>
    <name evidence="5" type="ORF">DWX20_07660</name>
</gene>
<keyword evidence="5" id="KW-0548">Nucleotidyltransferase</keyword>
<dbReference type="GO" id="GO:0005978">
    <property type="term" value="P:glycogen biosynthetic process"/>
    <property type="evidence" value="ECO:0007669"/>
    <property type="project" value="UniProtKB-KW"/>
</dbReference>
<dbReference type="Gene3D" id="3.90.550.10">
    <property type="entry name" value="Spore Coat Polysaccharide Biosynthesis Protein SpsA, Chain A"/>
    <property type="match status" value="1"/>
</dbReference>
<feature type="domain" description="Nucleotidyl transferase" evidence="3">
    <location>
        <begin position="27"/>
        <end position="156"/>
    </location>
</feature>
<feature type="domain" description="Glucose-1-phosphate adenylyltransferase/Bifunctional protein GlmU-like C-terminal hexapeptide" evidence="4">
    <location>
        <begin position="286"/>
        <end position="353"/>
    </location>
</feature>
<dbReference type="InterPro" id="IPR011831">
    <property type="entry name" value="ADP-Glc_PPase"/>
</dbReference>
<comment type="caution">
    <text evidence="5">The sequence shown here is derived from an EMBL/GenBank/DDBJ whole genome shotgun (WGS) entry which is preliminary data.</text>
</comment>
<dbReference type="CDD" id="cd04651">
    <property type="entry name" value="LbH_G1P_AT_C"/>
    <property type="match status" value="1"/>
</dbReference>
<dbReference type="AlphaFoldDB" id="A0A412PCS4"/>
<evidence type="ECO:0000313" key="6">
    <source>
        <dbReference type="Proteomes" id="UP000284731"/>
    </source>
</evidence>
<dbReference type="EC" id="2.7.7.27" evidence="5"/>
<dbReference type="GO" id="GO:0008878">
    <property type="term" value="F:glucose-1-phosphate adenylyltransferase activity"/>
    <property type="evidence" value="ECO:0007669"/>
    <property type="project" value="UniProtKB-EC"/>
</dbReference>
<dbReference type="PANTHER" id="PTHR43523:SF6">
    <property type="entry name" value="GLYCOGEN BIOSYNTHESIS PROTEIN GLGD"/>
    <property type="match status" value="1"/>
</dbReference>
<keyword evidence="2" id="KW-0320">Glycogen biosynthesis</keyword>
<dbReference type="Pfam" id="PF00483">
    <property type="entry name" value="NTP_transferase"/>
    <property type="match status" value="1"/>
</dbReference>
<dbReference type="NCBIfam" id="TIGR02092">
    <property type="entry name" value="glgD"/>
    <property type="match status" value="1"/>
</dbReference>
<sequence length="371" mass="41964">MMKALGIISFEDSSVNIEGLGDFRPVPATAFMGRYRIIDFILSNMTNSGIDSVQVYCKEKPRNLIEHLGDGRHYNINSKRGKLRILFGEKTFSSPVYNHDIANYILNMQYIEKDKNPYVVIAPSYFIYDIDFSEVLDAHIESGADITALYTNTSDAKTAFHECDTFTMDKDKRVLSIDKNRGKYKTRSVSLEAYVMRKDLFITLVKTGAEISSLYWFKDVLREVVNEVDIRGYAVKGFVACINNQNEYYRINMLLKDYKVAFNLFKSNWPIYTHTNNSSPSIFGEDSDVTASVVANGCEVEGTVKNSIISRNVKVGKDAVIENSIVLPGAIIGEGVHLDHVIVDKYATIHKVKELVGTEDSLIYVKRRDCI</sequence>
<dbReference type="InterPro" id="IPR005835">
    <property type="entry name" value="NTP_transferase_dom"/>
</dbReference>
<reference evidence="5 6" key="1">
    <citation type="submission" date="2018-08" db="EMBL/GenBank/DDBJ databases">
        <title>A genome reference for cultivated species of the human gut microbiota.</title>
        <authorList>
            <person name="Zou Y."/>
            <person name="Xue W."/>
            <person name="Luo G."/>
        </authorList>
    </citation>
    <scope>NUCLEOTIDE SEQUENCE [LARGE SCALE GENOMIC DNA]</scope>
    <source>
        <strain evidence="5 6">AF18-46</strain>
    </source>
</reference>
<dbReference type="CDD" id="cd02508">
    <property type="entry name" value="ADP_Glucose_PP"/>
    <property type="match status" value="1"/>
</dbReference>
<evidence type="ECO:0000313" key="5">
    <source>
        <dbReference type="EMBL" id="RGT55034.1"/>
    </source>
</evidence>
<name>A0A412PCS4_9FIRM</name>
<proteinExistence type="inferred from homology"/>
<dbReference type="Proteomes" id="UP000284731">
    <property type="component" value="Unassembled WGS sequence"/>
</dbReference>